<comment type="caution">
    <text evidence="12">The sequence shown here is derived from an EMBL/GenBank/DDBJ whole genome shotgun (WGS) entry which is preliminary data.</text>
</comment>
<dbReference type="GO" id="GO:0005634">
    <property type="term" value="C:nucleus"/>
    <property type="evidence" value="ECO:0007669"/>
    <property type="project" value="UniProtKB-SubCell"/>
</dbReference>
<evidence type="ECO:0000259" key="9">
    <source>
        <dbReference type="Pfam" id="PF04981"/>
    </source>
</evidence>
<sequence>MDIDSTTTSYIAPPSQIAYVLCADCGITIEPNTAGLCVNCLRNTIDITEEIPKQTTISFCRNCSRYLSPPQTWLLAELESKELLAICLRKLKSLNKVRLIDAGFIWTEPHSKRLRVKLTIQKEVLASTILQQIFEVEYVVQHTQCPQCCRLAAKNMWRALVQVRQKVDHKRTFLYLEQLILKHNADKDTVGIKESKDGLDFFYSTRQHAIKMVEFLSSITPVKSKSSEQLISADEKNSTANYKFTYSVELVPICKDDIVCLPNKLAKYLSNISPLLICTKVGTSVHLIDPLTLQSIDLQSQVYWRNPFSPLASISSCIEFIVLDIEPATFPTKQCGQFLLSDAQVSPLSSSLDSDTIFHTRTHLGSVLKPGDTVLGYHLINSNFNEPNFNLLKSNKIPEIILIRKTYPNRRKKNKPRNWKLRSIAKEVNQDNIETQDVGLGRKINKNELLKKGGRGMNEIAKVEADYEMFLRDLEEDPELRQNVQLFKSETGTRKKVIPEPDGMDIEQDDNTSVVETELDDDDDDDDDDFPKIKLDELLDEMEALKIREEAFAQGNDIVNEDE</sequence>
<gene>
    <name evidence="12" type="ORF">CROQUDRAFT_108688</name>
</gene>
<dbReference type="InterPro" id="IPR039768">
    <property type="entry name" value="Nmd3"/>
</dbReference>
<dbReference type="GO" id="GO:0000055">
    <property type="term" value="P:ribosomal large subunit export from nucleus"/>
    <property type="evidence" value="ECO:0007669"/>
    <property type="project" value="TreeGrafter"/>
</dbReference>
<feature type="region of interest" description="Disordered" evidence="8">
    <location>
        <begin position="492"/>
        <end position="531"/>
    </location>
</feature>
<evidence type="ECO:0000313" key="13">
    <source>
        <dbReference type="Proteomes" id="UP000886653"/>
    </source>
</evidence>
<feature type="compositionally biased region" description="Acidic residues" evidence="8">
    <location>
        <begin position="517"/>
        <end position="529"/>
    </location>
</feature>
<dbReference type="Proteomes" id="UP000886653">
    <property type="component" value="Unassembled WGS sequence"/>
</dbReference>
<dbReference type="Pfam" id="PF21193">
    <property type="entry name" value="NMD_SH3"/>
    <property type="match status" value="1"/>
</dbReference>
<evidence type="ECO:0000313" key="12">
    <source>
        <dbReference type="EMBL" id="KAG0144180.1"/>
    </source>
</evidence>
<keyword evidence="13" id="KW-1185">Reference proteome</keyword>
<feature type="domain" description="60S ribosomal export protein NMD3 OB-fold" evidence="10">
    <location>
        <begin position="318"/>
        <end position="405"/>
    </location>
</feature>
<dbReference type="PANTHER" id="PTHR12746">
    <property type="entry name" value="NONSENSE-MEDIATED MRNA DECAY PROTEIN 3"/>
    <property type="match status" value="1"/>
</dbReference>
<keyword evidence="4 7" id="KW-0963">Cytoplasm</keyword>
<keyword evidence="5 7" id="KW-0653">Protein transport</keyword>
<evidence type="ECO:0000256" key="5">
    <source>
        <dbReference type="ARBA" id="ARBA00022927"/>
    </source>
</evidence>
<dbReference type="AlphaFoldDB" id="A0A9P6NCI4"/>
<reference evidence="12" key="1">
    <citation type="submission" date="2013-11" db="EMBL/GenBank/DDBJ databases">
        <title>Genome sequence of the fusiform rust pathogen reveals effectors for host alternation and coevolution with pine.</title>
        <authorList>
            <consortium name="DOE Joint Genome Institute"/>
            <person name="Smith K."/>
            <person name="Pendleton A."/>
            <person name="Kubisiak T."/>
            <person name="Anderson C."/>
            <person name="Salamov A."/>
            <person name="Aerts A."/>
            <person name="Riley R."/>
            <person name="Clum A."/>
            <person name="Lindquist E."/>
            <person name="Ence D."/>
            <person name="Campbell M."/>
            <person name="Kronenberg Z."/>
            <person name="Feau N."/>
            <person name="Dhillon B."/>
            <person name="Hamelin R."/>
            <person name="Burleigh J."/>
            <person name="Smith J."/>
            <person name="Yandell M."/>
            <person name="Nelson C."/>
            <person name="Grigoriev I."/>
            <person name="Davis J."/>
        </authorList>
    </citation>
    <scope>NUCLEOTIDE SEQUENCE</scope>
    <source>
        <strain evidence="12">G11</strain>
    </source>
</reference>
<evidence type="ECO:0000256" key="1">
    <source>
        <dbReference type="ARBA" id="ARBA00009794"/>
    </source>
</evidence>
<dbReference type="Pfam" id="PF04981">
    <property type="entry name" value="NMD3"/>
    <property type="match status" value="1"/>
</dbReference>
<feature type="domain" description="Nmd3 N-terminal" evidence="9">
    <location>
        <begin position="22"/>
        <end position="250"/>
    </location>
</feature>
<dbReference type="GO" id="GO:0015031">
    <property type="term" value="P:protein transport"/>
    <property type="evidence" value="ECO:0007669"/>
    <property type="project" value="UniProtKB-KW"/>
</dbReference>
<feature type="domain" description="60S ribosomal export protein NMD3 SH3" evidence="11">
    <location>
        <begin position="253"/>
        <end position="301"/>
    </location>
</feature>
<evidence type="ECO:0000256" key="7">
    <source>
        <dbReference type="RuleBase" id="RU364108"/>
    </source>
</evidence>
<accession>A0A9P6NCI4</accession>
<keyword evidence="6 7" id="KW-0539">Nucleus</keyword>
<dbReference type="OrthoDB" id="203821at2759"/>
<dbReference type="GO" id="GO:0005737">
    <property type="term" value="C:cytoplasm"/>
    <property type="evidence" value="ECO:0007669"/>
    <property type="project" value="UniProtKB-SubCell"/>
</dbReference>
<dbReference type="PANTHER" id="PTHR12746:SF2">
    <property type="entry name" value="60S RIBOSOMAL EXPORT PROTEIN NMD3"/>
    <property type="match status" value="1"/>
</dbReference>
<dbReference type="GO" id="GO:0043023">
    <property type="term" value="F:ribosomal large subunit binding"/>
    <property type="evidence" value="ECO:0007669"/>
    <property type="project" value="InterPro"/>
</dbReference>
<evidence type="ECO:0000256" key="3">
    <source>
        <dbReference type="ARBA" id="ARBA00022448"/>
    </source>
</evidence>
<dbReference type="InterPro" id="IPR048899">
    <property type="entry name" value="NMD_SH3"/>
</dbReference>
<name>A0A9P6NCI4_9BASI</name>
<dbReference type="InterPro" id="IPR048898">
    <property type="entry name" value="OB_NMD3"/>
</dbReference>
<dbReference type="InterPro" id="IPR007064">
    <property type="entry name" value="Nmd3_N"/>
</dbReference>
<dbReference type="EMBL" id="MU167301">
    <property type="protein sequence ID" value="KAG0144180.1"/>
    <property type="molecule type" value="Genomic_DNA"/>
</dbReference>
<evidence type="ECO:0000256" key="4">
    <source>
        <dbReference type="ARBA" id="ARBA00022490"/>
    </source>
</evidence>
<proteinExistence type="inferred from homology"/>
<comment type="function">
    <text evidence="7">Acts as an adapter for the XPO1/CRM1-mediated export of the 60S ribosomal subunit.</text>
</comment>
<dbReference type="Pfam" id="PF21192">
    <property type="entry name" value="OB_NMD3"/>
    <property type="match status" value="1"/>
</dbReference>
<evidence type="ECO:0000256" key="6">
    <source>
        <dbReference type="ARBA" id="ARBA00023242"/>
    </source>
</evidence>
<keyword evidence="3 7" id="KW-0813">Transport</keyword>
<comment type="similarity">
    <text evidence="1 7">Belongs to the NMD3 family.</text>
</comment>
<comment type="subcellular location">
    <subcellularLocation>
        <location evidence="7">Cytoplasm</location>
    </subcellularLocation>
    <subcellularLocation>
        <location evidence="7">Nucleus</location>
    </subcellularLocation>
</comment>
<evidence type="ECO:0000259" key="10">
    <source>
        <dbReference type="Pfam" id="PF21192"/>
    </source>
</evidence>
<organism evidence="12 13">
    <name type="scientific">Cronartium quercuum f. sp. fusiforme G11</name>
    <dbReference type="NCBI Taxonomy" id="708437"/>
    <lineage>
        <taxon>Eukaryota</taxon>
        <taxon>Fungi</taxon>
        <taxon>Dikarya</taxon>
        <taxon>Basidiomycota</taxon>
        <taxon>Pucciniomycotina</taxon>
        <taxon>Pucciniomycetes</taxon>
        <taxon>Pucciniales</taxon>
        <taxon>Coleosporiaceae</taxon>
        <taxon>Cronartium</taxon>
    </lineage>
</organism>
<evidence type="ECO:0000259" key="11">
    <source>
        <dbReference type="Pfam" id="PF21193"/>
    </source>
</evidence>
<evidence type="ECO:0000256" key="2">
    <source>
        <dbReference type="ARBA" id="ARBA00017035"/>
    </source>
</evidence>
<protein>
    <recommendedName>
        <fullName evidence="2 7">60S ribosomal export protein NMD3</fullName>
    </recommendedName>
</protein>
<evidence type="ECO:0000256" key="8">
    <source>
        <dbReference type="SAM" id="MobiDB-lite"/>
    </source>
</evidence>